<name>A0A1J9PZ77_9EURO</name>
<dbReference type="VEuPathDB" id="FungiDB:ACJ73_07463"/>
<dbReference type="AlphaFoldDB" id="A0A1J9PZ77"/>
<evidence type="ECO:0000256" key="1">
    <source>
        <dbReference type="SAM" id="MobiDB-lite"/>
    </source>
</evidence>
<proteinExistence type="predicted"/>
<keyword evidence="3" id="KW-1185">Reference proteome</keyword>
<protein>
    <submittedName>
        <fullName evidence="2">Uncharacterized protein</fullName>
    </submittedName>
</protein>
<feature type="region of interest" description="Disordered" evidence="1">
    <location>
        <begin position="1"/>
        <end position="48"/>
    </location>
</feature>
<organism evidence="2 3">
    <name type="scientific">Blastomyces percursus</name>
    <dbReference type="NCBI Taxonomy" id="1658174"/>
    <lineage>
        <taxon>Eukaryota</taxon>
        <taxon>Fungi</taxon>
        <taxon>Dikarya</taxon>
        <taxon>Ascomycota</taxon>
        <taxon>Pezizomycotina</taxon>
        <taxon>Eurotiomycetes</taxon>
        <taxon>Eurotiomycetidae</taxon>
        <taxon>Onygenales</taxon>
        <taxon>Ajellomycetaceae</taxon>
        <taxon>Blastomyces</taxon>
    </lineage>
</organism>
<comment type="caution">
    <text evidence="2">The sequence shown here is derived from an EMBL/GenBank/DDBJ whole genome shotgun (WGS) entry which is preliminary data.</text>
</comment>
<dbReference type="Proteomes" id="UP000242791">
    <property type="component" value="Unassembled WGS sequence"/>
</dbReference>
<dbReference type="EMBL" id="LGTZ01001512">
    <property type="protein sequence ID" value="OJD21202.1"/>
    <property type="molecule type" value="Genomic_DNA"/>
</dbReference>
<dbReference type="STRING" id="1658174.A0A1J9PZ77"/>
<gene>
    <name evidence="2" type="ORF">ACJ73_07463</name>
</gene>
<feature type="compositionally biased region" description="Acidic residues" evidence="1">
    <location>
        <begin position="34"/>
        <end position="45"/>
    </location>
</feature>
<evidence type="ECO:0000313" key="2">
    <source>
        <dbReference type="EMBL" id="OJD21202.1"/>
    </source>
</evidence>
<reference evidence="2 3" key="1">
    <citation type="submission" date="2015-08" db="EMBL/GenBank/DDBJ databases">
        <title>Emmonsia species relationships and genome sequence.</title>
        <authorList>
            <person name="Cuomo C.A."/>
            <person name="Schwartz I.S."/>
            <person name="Kenyon C."/>
            <person name="De Hoog G.S."/>
            <person name="Govender N.P."/>
            <person name="Botha A."/>
            <person name="Moreno L."/>
            <person name="De Vries M."/>
            <person name="Munoz J.F."/>
            <person name="Stielow J.B."/>
        </authorList>
    </citation>
    <scope>NUCLEOTIDE SEQUENCE [LARGE SCALE GENOMIC DNA]</scope>
    <source>
        <strain evidence="2 3">EI222</strain>
    </source>
</reference>
<dbReference type="OrthoDB" id="4188760at2759"/>
<evidence type="ECO:0000313" key="3">
    <source>
        <dbReference type="Proteomes" id="UP000242791"/>
    </source>
</evidence>
<accession>A0A1J9PZ77</accession>
<sequence length="95" mass="10940">MPRNVHRPALETRKKTPTLRLRLPKPPVPVPDNDAMEEVDEDDIETQSGDHRYSLYERVIINGIKDPLKTKYRTVSIHDPAISIYSIKYTAKKDG</sequence>